<evidence type="ECO:0000313" key="11">
    <source>
        <dbReference type="Proteomes" id="UP001248581"/>
    </source>
</evidence>
<feature type="transmembrane region" description="Helical" evidence="8">
    <location>
        <begin position="92"/>
        <end position="115"/>
    </location>
</feature>
<name>A0ABY9TGI3_9GAMM</name>
<dbReference type="PRINTS" id="PR00169">
    <property type="entry name" value="KCHANNEL"/>
</dbReference>
<keyword evidence="2" id="KW-0813">Transport</keyword>
<protein>
    <submittedName>
        <fullName evidence="10">Potassium channel family protein</fullName>
    </submittedName>
</protein>
<dbReference type="InterPro" id="IPR013099">
    <property type="entry name" value="K_chnl_dom"/>
</dbReference>
<dbReference type="InterPro" id="IPR028325">
    <property type="entry name" value="VG_K_chnl"/>
</dbReference>
<dbReference type="Gene3D" id="1.10.287.70">
    <property type="match status" value="1"/>
</dbReference>
<proteinExistence type="predicted"/>
<evidence type="ECO:0000256" key="5">
    <source>
        <dbReference type="ARBA" id="ARBA00023065"/>
    </source>
</evidence>
<dbReference type="EMBL" id="CP134146">
    <property type="protein sequence ID" value="WNC67907.1"/>
    <property type="molecule type" value="Genomic_DNA"/>
</dbReference>
<accession>A0ABY9TGI3</accession>
<keyword evidence="5" id="KW-0406">Ion transport</keyword>
<keyword evidence="4 8" id="KW-1133">Transmembrane helix</keyword>
<dbReference type="Pfam" id="PF07885">
    <property type="entry name" value="Ion_trans_2"/>
    <property type="match status" value="1"/>
</dbReference>
<dbReference type="SUPFAM" id="SSF81324">
    <property type="entry name" value="Voltage-gated potassium channels"/>
    <property type="match status" value="1"/>
</dbReference>
<dbReference type="RefSeq" id="WP_348387066.1">
    <property type="nucleotide sequence ID" value="NZ_CP134146.1"/>
</dbReference>
<evidence type="ECO:0000256" key="7">
    <source>
        <dbReference type="ARBA" id="ARBA00023303"/>
    </source>
</evidence>
<keyword evidence="11" id="KW-1185">Reference proteome</keyword>
<evidence type="ECO:0000256" key="8">
    <source>
        <dbReference type="SAM" id="Phobius"/>
    </source>
</evidence>
<dbReference type="GO" id="GO:0034220">
    <property type="term" value="P:monoatomic ion transmembrane transport"/>
    <property type="evidence" value="ECO:0007669"/>
    <property type="project" value="UniProtKB-KW"/>
</dbReference>
<gene>
    <name evidence="10" type="ORF">RI845_15440</name>
</gene>
<sequence>MLVFIRKVRFYKVDEFGVKNYHNSYLIAMAFVMLYAIMFLFSGALLHFESAYSDANITTFYEAFWTLQMTASTIGYGDFHPVSTGGKVIATLTFYIGFGLVGFIVTKVVGSFIGFSNTDVRNRELRKQNAEIIERNKMLERKVDSLVKVLEKIS</sequence>
<dbReference type="Proteomes" id="UP001248581">
    <property type="component" value="Chromosome"/>
</dbReference>
<keyword evidence="3 8" id="KW-0812">Transmembrane</keyword>
<evidence type="ECO:0000259" key="9">
    <source>
        <dbReference type="Pfam" id="PF07885"/>
    </source>
</evidence>
<evidence type="ECO:0000256" key="1">
    <source>
        <dbReference type="ARBA" id="ARBA00004141"/>
    </source>
</evidence>
<evidence type="ECO:0000313" key="10">
    <source>
        <dbReference type="EMBL" id="WNC67907.1"/>
    </source>
</evidence>
<evidence type="ECO:0000256" key="3">
    <source>
        <dbReference type="ARBA" id="ARBA00022692"/>
    </source>
</evidence>
<keyword evidence="7 10" id="KW-0407">Ion channel</keyword>
<feature type="transmembrane region" description="Helical" evidence="8">
    <location>
        <begin position="25"/>
        <end position="46"/>
    </location>
</feature>
<dbReference type="PANTHER" id="PTHR11537:SF254">
    <property type="entry name" value="POTASSIUM VOLTAGE-GATED CHANNEL PROTEIN SHAB"/>
    <property type="match status" value="1"/>
</dbReference>
<keyword evidence="6 8" id="KW-0472">Membrane</keyword>
<evidence type="ECO:0000256" key="4">
    <source>
        <dbReference type="ARBA" id="ARBA00022989"/>
    </source>
</evidence>
<evidence type="ECO:0000256" key="6">
    <source>
        <dbReference type="ARBA" id="ARBA00023136"/>
    </source>
</evidence>
<evidence type="ECO:0000256" key="2">
    <source>
        <dbReference type="ARBA" id="ARBA00022448"/>
    </source>
</evidence>
<comment type="subcellular location">
    <subcellularLocation>
        <location evidence="1">Membrane</location>
        <topology evidence="1">Multi-pass membrane protein</topology>
    </subcellularLocation>
</comment>
<organism evidence="10 11">
    <name type="scientific">Thalassotalea nanhaiensis</name>
    <dbReference type="NCBI Taxonomy" id="3065648"/>
    <lineage>
        <taxon>Bacteria</taxon>
        <taxon>Pseudomonadati</taxon>
        <taxon>Pseudomonadota</taxon>
        <taxon>Gammaproteobacteria</taxon>
        <taxon>Alteromonadales</taxon>
        <taxon>Colwelliaceae</taxon>
        <taxon>Thalassotalea</taxon>
    </lineage>
</organism>
<feature type="domain" description="Potassium channel" evidence="9">
    <location>
        <begin position="36"/>
        <end position="109"/>
    </location>
</feature>
<dbReference type="PANTHER" id="PTHR11537">
    <property type="entry name" value="VOLTAGE-GATED POTASSIUM CHANNEL"/>
    <property type="match status" value="1"/>
</dbReference>
<reference evidence="11" key="1">
    <citation type="submission" date="2023-09" db="EMBL/GenBank/DDBJ databases">
        <authorList>
            <person name="Li S."/>
            <person name="Li X."/>
            <person name="Zhang C."/>
            <person name="Zhao Z."/>
        </authorList>
    </citation>
    <scope>NUCLEOTIDE SEQUENCE [LARGE SCALE GENOMIC DNA]</scope>
    <source>
        <strain evidence="11">SQ345</strain>
    </source>
</reference>